<keyword evidence="1" id="KW-0812">Transmembrane</keyword>
<feature type="transmembrane region" description="Helical" evidence="1">
    <location>
        <begin position="113"/>
        <end position="130"/>
    </location>
</feature>
<keyword evidence="4" id="KW-1185">Reference proteome</keyword>
<feature type="transmembrane region" description="Helical" evidence="1">
    <location>
        <begin position="58"/>
        <end position="79"/>
    </location>
</feature>
<feature type="domain" description="EamA" evidence="2">
    <location>
        <begin position="142"/>
        <end position="269"/>
    </location>
</feature>
<keyword evidence="1" id="KW-1133">Transmembrane helix</keyword>
<feature type="transmembrane region" description="Helical" evidence="1">
    <location>
        <begin position="85"/>
        <end position="106"/>
    </location>
</feature>
<keyword evidence="1" id="KW-0472">Membrane</keyword>
<feature type="transmembrane region" description="Helical" evidence="1">
    <location>
        <begin position="28"/>
        <end position="46"/>
    </location>
</feature>
<feature type="transmembrane region" description="Helical" evidence="1">
    <location>
        <begin position="173"/>
        <end position="191"/>
    </location>
</feature>
<feature type="domain" description="EamA" evidence="2">
    <location>
        <begin position="4"/>
        <end position="129"/>
    </location>
</feature>
<protein>
    <submittedName>
        <fullName evidence="3">DMT family transporter</fullName>
    </submittedName>
</protein>
<dbReference type="Proteomes" id="UP001595548">
    <property type="component" value="Unassembled WGS sequence"/>
</dbReference>
<dbReference type="PANTHER" id="PTHR22911">
    <property type="entry name" value="ACYL-MALONYL CONDENSING ENZYME-RELATED"/>
    <property type="match status" value="1"/>
</dbReference>
<dbReference type="SUPFAM" id="SSF103481">
    <property type="entry name" value="Multidrug resistance efflux transporter EmrE"/>
    <property type="match status" value="2"/>
</dbReference>
<proteinExistence type="predicted"/>
<feature type="transmembrane region" description="Helical" evidence="1">
    <location>
        <begin position="197"/>
        <end position="218"/>
    </location>
</feature>
<sequence length="277" mass="30266">MFTLHLTVVLMGATGIFARIIDLPAWEITGYRTAIAALVLFAWVQWREGTIRLSGARAYGRMLVLGLLLGLHWITYFQAMQVSSVAIGMIALFAYPVMTVFLEPFFTRIRLNWRDLVSGLLVLLGIYLLVPEFDLANNGTQGVLWGLLSALLFALRNILLGHWFSDVSAARSLAYQTAITAVMIAPALLLVGELPQVADIGLVLLLGVVFTAVAHTLLGYSLRFLRPKTVGLVSCMQPVYGVLYALLLLGSVPTVATIVGGLLVSLAAFYETLQVRR</sequence>
<evidence type="ECO:0000256" key="1">
    <source>
        <dbReference type="SAM" id="Phobius"/>
    </source>
</evidence>
<dbReference type="PANTHER" id="PTHR22911:SF79">
    <property type="entry name" value="MOBA-LIKE NTP TRANSFERASE DOMAIN-CONTAINING PROTEIN"/>
    <property type="match status" value="1"/>
</dbReference>
<dbReference type="InterPro" id="IPR000620">
    <property type="entry name" value="EamA_dom"/>
</dbReference>
<comment type="caution">
    <text evidence="3">The sequence shown here is derived from an EMBL/GenBank/DDBJ whole genome shotgun (WGS) entry which is preliminary data.</text>
</comment>
<dbReference type="Pfam" id="PF00892">
    <property type="entry name" value="EamA"/>
    <property type="match status" value="2"/>
</dbReference>
<organism evidence="3 4">
    <name type="scientific">Gilvimarinus japonicus</name>
    <dbReference type="NCBI Taxonomy" id="1796469"/>
    <lineage>
        <taxon>Bacteria</taxon>
        <taxon>Pseudomonadati</taxon>
        <taxon>Pseudomonadota</taxon>
        <taxon>Gammaproteobacteria</taxon>
        <taxon>Cellvibrionales</taxon>
        <taxon>Cellvibrionaceae</taxon>
        <taxon>Gilvimarinus</taxon>
    </lineage>
</organism>
<reference evidence="4" key="1">
    <citation type="journal article" date="2019" name="Int. J. Syst. Evol. Microbiol.">
        <title>The Global Catalogue of Microorganisms (GCM) 10K type strain sequencing project: providing services to taxonomists for standard genome sequencing and annotation.</title>
        <authorList>
            <consortium name="The Broad Institute Genomics Platform"/>
            <consortium name="The Broad Institute Genome Sequencing Center for Infectious Disease"/>
            <person name="Wu L."/>
            <person name="Ma J."/>
        </authorList>
    </citation>
    <scope>NUCLEOTIDE SEQUENCE [LARGE SCALE GENOMIC DNA]</scope>
    <source>
        <strain evidence="4">KCTC 52141</strain>
    </source>
</reference>
<evidence type="ECO:0000259" key="2">
    <source>
        <dbReference type="Pfam" id="PF00892"/>
    </source>
</evidence>
<gene>
    <name evidence="3" type="ORF">ACFOEB_14255</name>
</gene>
<dbReference type="EMBL" id="JBHRTL010000030">
    <property type="protein sequence ID" value="MFC3156371.1"/>
    <property type="molecule type" value="Genomic_DNA"/>
</dbReference>
<evidence type="ECO:0000313" key="4">
    <source>
        <dbReference type="Proteomes" id="UP001595548"/>
    </source>
</evidence>
<name>A0ABV7HYE3_9GAMM</name>
<dbReference type="InterPro" id="IPR037185">
    <property type="entry name" value="EmrE-like"/>
</dbReference>
<feature type="transmembrane region" description="Helical" evidence="1">
    <location>
        <begin position="142"/>
        <end position="161"/>
    </location>
</feature>
<evidence type="ECO:0000313" key="3">
    <source>
        <dbReference type="EMBL" id="MFC3156371.1"/>
    </source>
</evidence>
<accession>A0ABV7HYE3</accession>